<dbReference type="PROSITE" id="PS51257">
    <property type="entry name" value="PROKAR_LIPOPROTEIN"/>
    <property type="match status" value="1"/>
</dbReference>
<feature type="chain" id="PRO_5018205099" evidence="1">
    <location>
        <begin position="25"/>
        <end position="747"/>
    </location>
</feature>
<dbReference type="KEGG" id="emar:D1013_15170"/>
<evidence type="ECO:0000313" key="3">
    <source>
        <dbReference type="Proteomes" id="UP000276309"/>
    </source>
</evidence>
<name>A0A3G2L8N1_9FLAO</name>
<dbReference type="OrthoDB" id="610763at2"/>
<evidence type="ECO:0000313" key="2">
    <source>
        <dbReference type="EMBL" id="AYN68622.1"/>
    </source>
</evidence>
<feature type="signal peptide" evidence="1">
    <location>
        <begin position="1"/>
        <end position="24"/>
    </location>
</feature>
<dbReference type="Proteomes" id="UP000276309">
    <property type="component" value="Chromosome"/>
</dbReference>
<dbReference type="InterPro" id="IPR015943">
    <property type="entry name" value="WD40/YVTN_repeat-like_dom_sf"/>
</dbReference>
<dbReference type="RefSeq" id="WP_121849635.1">
    <property type="nucleotide sequence ID" value="NZ_CP032050.1"/>
</dbReference>
<evidence type="ECO:0000256" key="1">
    <source>
        <dbReference type="SAM" id="SignalP"/>
    </source>
</evidence>
<reference evidence="2 3" key="1">
    <citation type="submission" date="2018-08" db="EMBL/GenBank/DDBJ databases">
        <title>The reduced genetic potential of extracellular carbohydrate catabolism in Euzebyella marina RN62, a Flavobacteriia bacterium isolated from the hadal water.</title>
        <authorList>
            <person name="Xue C."/>
        </authorList>
    </citation>
    <scope>NUCLEOTIDE SEQUENCE [LARGE SCALE GENOMIC DNA]</scope>
    <source>
        <strain evidence="2 3">RN62</strain>
    </source>
</reference>
<keyword evidence="1" id="KW-0732">Signal</keyword>
<gene>
    <name evidence="2" type="ORF">D1013_15170</name>
</gene>
<sequence>MLNRLYFIFLLVPFLFLSCYDSNGDTEKSATLPIYQDTPYLQDYSVKYYFNSSVSPKKVFEDRNGVVQVLGKNGLYRTSAGQFLVDGTLIADNTYRPLKDKSLNGISLFQDQFVYVDDKAVLSNAWAGNLFLPHDLENANLLEPGSNFDFLISDGKELQFLSKDKAPWKGTVEDGNIIQIRYGHEANVFWILGKNSVSTFDASNNQIKTIKINNEATSFDVVGAKLYIGTQNGYFTVDSELNGKPSDLINKLPVPSITWIESIDEEIWFGSDEGAYRMDIDGDFNYYYGKRWLPGNKVVHISSGHEGRVHILTDNGLAQIHFDPMTLADKAAFYEKQVRDRHIRLGFNASLVDLKNGDVNSGRLDDSDNDGLWTSMYLASQVYRYKVTGNEEALKNCYESMEAMERLFTINDVPGFPSRSFERSGYIESLHDSDRWQHTDDPEWDWKSTTSSDEAIGHIFVYSVMAELLENDLRERAITLIDTLMGHIVKNDYYLVDFDGKPTTWGKWNPEYVNARPIMVGDRKINSSNIIAMLQTAYHFTQKEVYKEKAFDLMNNHGYFENLMRPMSEIGKAPEDADDWSKMLSEGWNHSDDEMYFLGYWGLYRYALNDTLKTKFKESIIDHWESERPEKDGAWNLLTAVCETQNFDLDEAAWYLREHPMDMRSWDVKNSHRKDLTFIEPNFRDQTTEEVLPPDERQVQRHNANMFRLDRTGGDGSEEYSAGDIWLLPYWLGRYLGVISEPRLNKE</sequence>
<organism evidence="2 3">
    <name type="scientific">Euzebyella marina</name>
    <dbReference type="NCBI Taxonomy" id="1761453"/>
    <lineage>
        <taxon>Bacteria</taxon>
        <taxon>Pseudomonadati</taxon>
        <taxon>Bacteroidota</taxon>
        <taxon>Flavobacteriia</taxon>
        <taxon>Flavobacteriales</taxon>
        <taxon>Flavobacteriaceae</taxon>
        <taxon>Euzebyella</taxon>
    </lineage>
</organism>
<proteinExistence type="predicted"/>
<protein>
    <submittedName>
        <fullName evidence="2">Uncharacterized protein</fullName>
    </submittedName>
</protein>
<dbReference type="AlphaFoldDB" id="A0A3G2L8N1"/>
<dbReference type="EMBL" id="CP032050">
    <property type="protein sequence ID" value="AYN68622.1"/>
    <property type="molecule type" value="Genomic_DNA"/>
</dbReference>
<dbReference type="Gene3D" id="2.130.10.10">
    <property type="entry name" value="YVTN repeat-like/Quinoprotein amine dehydrogenase"/>
    <property type="match status" value="1"/>
</dbReference>
<accession>A0A3G2L8N1</accession>
<keyword evidence="3" id="KW-1185">Reference proteome</keyword>